<evidence type="ECO:0000256" key="9">
    <source>
        <dbReference type="ARBA" id="ARBA00023125"/>
    </source>
</evidence>
<keyword evidence="8" id="KW-0239">DNA-directed DNA polymerase</keyword>
<evidence type="ECO:0000313" key="16">
    <source>
        <dbReference type="Proteomes" id="UP001163821"/>
    </source>
</evidence>
<comment type="similarity">
    <text evidence="2">Belongs to the beta sliding clamp family.</text>
</comment>
<evidence type="ECO:0000259" key="14">
    <source>
        <dbReference type="Pfam" id="PF02768"/>
    </source>
</evidence>
<evidence type="ECO:0000259" key="12">
    <source>
        <dbReference type="Pfam" id="PF00712"/>
    </source>
</evidence>
<dbReference type="NCBIfam" id="TIGR00663">
    <property type="entry name" value="dnan"/>
    <property type="match status" value="1"/>
</dbReference>
<dbReference type="InterPro" id="IPR022637">
    <property type="entry name" value="DNA_polIII_beta_cen"/>
</dbReference>
<dbReference type="SUPFAM" id="SSF55979">
    <property type="entry name" value="DNA clamp"/>
    <property type="match status" value="3"/>
</dbReference>
<evidence type="ECO:0000256" key="1">
    <source>
        <dbReference type="ARBA" id="ARBA00004496"/>
    </source>
</evidence>
<accession>A0AA41YCL0</accession>
<evidence type="ECO:0000256" key="2">
    <source>
        <dbReference type="ARBA" id="ARBA00010752"/>
    </source>
</evidence>
<gene>
    <name evidence="15" type="primary">dnaN</name>
    <name evidence="15" type="ORF">N2K84_14975</name>
</gene>
<keyword evidence="16" id="KW-1185">Reference proteome</keyword>
<keyword evidence="4" id="KW-0963">Cytoplasm</keyword>
<evidence type="ECO:0000256" key="11">
    <source>
        <dbReference type="ARBA" id="ARBA00033276"/>
    </source>
</evidence>
<dbReference type="CDD" id="cd00140">
    <property type="entry name" value="beta_clamp"/>
    <property type="match status" value="1"/>
</dbReference>
<dbReference type="InterPro" id="IPR001001">
    <property type="entry name" value="DNA_polIII_beta"/>
</dbReference>
<dbReference type="Gene3D" id="3.70.10.10">
    <property type="match status" value="1"/>
</dbReference>
<dbReference type="PANTHER" id="PTHR30478:SF0">
    <property type="entry name" value="BETA SLIDING CLAMP"/>
    <property type="match status" value="1"/>
</dbReference>
<dbReference type="GO" id="GO:0008408">
    <property type="term" value="F:3'-5' exonuclease activity"/>
    <property type="evidence" value="ECO:0007669"/>
    <property type="project" value="InterPro"/>
</dbReference>
<evidence type="ECO:0000256" key="8">
    <source>
        <dbReference type="ARBA" id="ARBA00022932"/>
    </source>
</evidence>
<dbReference type="GO" id="GO:0006271">
    <property type="term" value="P:DNA strand elongation involved in DNA replication"/>
    <property type="evidence" value="ECO:0007669"/>
    <property type="project" value="TreeGrafter"/>
</dbReference>
<dbReference type="RefSeq" id="WP_282592635.1">
    <property type="nucleotide sequence ID" value="NZ_JAPAAF010000028.1"/>
</dbReference>
<reference evidence="15" key="1">
    <citation type="submission" date="2022-10" db="EMBL/GenBank/DDBJ databases">
        <title>Gaoshiqiia sediminis gen. nov., sp. nov., isolated from coastal sediment.</title>
        <authorList>
            <person name="Yu W.X."/>
            <person name="Mu D.S."/>
            <person name="Du J.Z."/>
            <person name="Liang Y.Q."/>
        </authorList>
    </citation>
    <scope>NUCLEOTIDE SEQUENCE</scope>
    <source>
        <strain evidence="15">A06</strain>
    </source>
</reference>
<feature type="domain" description="DNA polymerase III beta sliding clamp C-terminal" evidence="14">
    <location>
        <begin position="256"/>
        <end position="374"/>
    </location>
</feature>
<dbReference type="EMBL" id="JAPAAF010000028">
    <property type="protein sequence ID" value="MCW0484043.1"/>
    <property type="molecule type" value="Genomic_DNA"/>
</dbReference>
<evidence type="ECO:0000256" key="5">
    <source>
        <dbReference type="ARBA" id="ARBA00022679"/>
    </source>
</evidence>
<keyword evidence="6 15" id="KW-0548">Nucleotidyltransferase</keyword>
<dbReference type="InterPro" id="IPR022635">
    <property type="entry name" value="DNA_polIII_beta_C"/>
</dbReference>
<comment type="subcellular location">
    <subcellularLocation>
        <location evidence="1">Cytoplasm</location>
    </subcellularLocation>
</comment>
<dbReference type="InterPro" id="IPR022634">
    <property type="entry name" value="DNA_polIII_beta_N"/>
</dbReference>
<feature type="domain" description="DNA polymerase III beta sliding clamp N-terminal" evidence="12">
    <location>
        <begin position="4"/>
        <end position="120"/>
    </location>
</feature>
<evidence type="ECO:0000256" key="6">
    <source>
        <dbReference type="ARBA" id="ARBA00022695"/>
    </source>
</evidence>
<keyword evidence="9" id="KW-0238">DNA-binding</keyword>
<dbReference type="GO" id="GO:0003887">
    <property type="term" value="F:DNA-directed DNA polymerase activity"/>
    <property type="evidence" value="ECO:0007669"/>
    <property type="project" value="UniProtKB-KW"/>
</dbReference>
<sequence length="383" mass="42881">MKVEITVSKSELLFKLKAVSKVINSSNKVVPAHANFMFEIGSEVKVTGADESGNITATIDCRFNEPESTFSFLAETKTMLDGLRELPEQPLTIEIDSENNWFTIFHQSGKYKIQSHNTEGFSQVKIDATVSKLITINSLDFMKGIKMVSPFAGNDELRPIMMTVFIESKKGNLSFCATDASTMALLDLWPDVTDDSFEFNDFEVALPVKIARIVADLMARDQKIELEITDKNVAIYFGEYRIVYRLIEGRYFNYRSIIPNASVNKKILSTNTSEVVSALRRASVFANKTSSLVELNITGDKLRITGRDNDMDQLADETLAANFNQSEPFIIGFGCNLLLKCLEAVETEDLRMSFSEPTRACLIRPDDVNIGQTLLIMPLLINV</sequence>
<proteinExistence type="inferred from homology"/>
<dbReference type="SMART" id="SM00480">
    <property type="entry name" value="POL3Bc"/>
    <property type="match status" value="1"/>
</dbReference>
<comment type="caution">
    <text evidence="15">The sequence shown here is derived from an EMBL/GenBank/DDBJ whole genome shotgun (WGS) entry which is preliminary data.</text>
</comment>
<evidence type="ECO:0000313" key="15">
    <source>
        <dbReference type="EMBL" id="MCW0484043.1"/>
    </source>
</evidence>
<dbReference type="Pfam" id="PF02767">
    <property type="entry name" value="DNA_pol3_beta_2"/>
    <property type="match status" value="1"/>
</dbReference>
<dbReference type="Pfam" id="PF02768">
    <property type="entry name" value="DNA_pol3_beta_3"/>
    <property type="match status" value="1"/>
</dbReference>
<keyword evidence="7" id="KW-0235">DNA replication</keyword>
<evidence type="ECO:0000259" key="13">
    <source>
        <dbReference type="Pfam" id="PF02767"/>
    </source>
</evidence>
<protein>
    <recommendedName>
        <fullName evidence="3">Beta sliding clamp</fullName>
    </recommendedName>
    <alternativeName>
        <fullName evidence="11">Beta-clamp processivity factor</fullName>
    </alternativeName>
    <alternativeName>
        <fullName evidence="10">DNA polymerase III beta sliding clamp subunit</fullName>
    </alternativeName>
</protein>
<dbReference type="GO" id="GO:0005737">
    <property type="term" value="C:cytoplasm"/>
    <property type="evidence" value="ECO:0007669"/>
    <property type="project" value="UniProtKB-SubCell"/>
</dbReference>
<feature type="domain" description="DNA polymerase III beta sliding clamp central" evidence="13">
    <location>
        <begin position="136"/>
        <end position="251"/>
    </location>
</feature>
<dbReference type="GO" id="GO:0009360">
    <property type="term" value="C:DNA polymerase III complex"/>
    <property type="evidence" value="ECO:0007669"/>
    <property type="project" value="InterPro"/>
</dbReference>
<evidence type="ECO:0000256" key="4">
    <source>
        <dbReference type="ARBA" id="ARBA00022490"/>
    </source>
</evidence>
<evidence type="ECO:0000256" key="3">
    <source>
        <dbReference type="ARBA" id="ARBA00021035"/>
    </source>
</evidence>
<dbReference type="InterPro" id="IPR046938">
    <property type="entry name" value="DNA_clamp_sf"/>
</dbReference>
<dbReference type="Pfam" id="PF00712">
    <property type="entry name" value="DNA_pol3_beta"/>
    <property type="match status" value="1"/>
</dbReference>
<evidence type="ECO:0000256" key="10">
    <source>
        <dbReference type="ARBA" id="ARBA00030988"/>
    </source>
</evidence>
<organism evidence="15 16">
    <name type="scientific">Gaoshiqia sediminis</name>
    <dbReference type="NCBI Taxonomy" id="2986998"/>
    <lineage>
        <taxon>Bacteria</taxon>
        <taxon>Pseudomonadati</taxon>
        <taxon>Bacteroidota</taxon>
        <taxon>Bacteroidia</taxon>
        <taxon>Marinilabiliales</taxon>
        <taxon>Prolixibacteraceae</taxon>
        <taxon>Gaoshiqia</taxon>
    </lineage>
</organism>
<dbReference type="Gene3D" id="3.10.150.10">
    <property type="entry name" value="DNA Polymerase III, subunit A, domain 2"/>
    <property type="match status" value="1"/>
</dbReference>
<dbReference type="AlphaFoldDB" id="A0AA41YCL0"/>
<dbReference type="PANTHER" id="PTHR30478">
    <property type="entry name" value="DNA POLYMERASE III SUBUNIT BETA"/>
    <property type="match status" value="1"/>
</dbReference>
<keyword evidence="5 15" id="KW-0808">Transferase</keyword>
<evidence type="ECO:0000256" key="7">
    <source>
        <dbReference type="ARBA" id="ARBA00022705"/>
    </source>
</evidence>
<dbReference type="GO" id="GO:0003677">
    <property type="term" value="F:DNA binding"/>
    <property type="evidence" value="ECO:0007669"/>
    <property type="project" value="UniProtKB-KW"/>
</dbReference>
<name>A0AA41YCL0_9BACT</name>
<dbReference type="Proteomes" id="UP001163821">
    <property type="component" value="Unassembled WGS sequence"/>
</dbReference>